<dbReference type="CDD" id="cd06561">
    <property type="entry name" value="AlkD_like"/>
    <property type="match status" value="1"/>
</dbReference>
<dbReference type="SUPFAM" id="SSF48371">
    <property type="entry name" value="ARM repeat"/>
    <property type="match status" value="1"/>
</dbReference>
<dbReference type="EMBL" id="UYIV01000001">
    <property type="protein sequence ID" value="VDH02698.1"/>
    <property type="molecule type" value="Genomic_DNA"/>
</dbReference>
<dbReference type="PANTHER" id="PTHR34070">
    <property type="entry name" value="ARMADILLO-TYPE FOLD"/>
    <property type="match status" value="1"/>
</dbReference>
<dbReference type="PANTHER" id="PTHR34070:SF1">
    <property type="entry name" value="DNA ALKYLATION REPAIR PROTEIN"/>
    <property type="match status" value="1"/>
</dbReference>
<organism evidence="1 2">
    <name type="scientific">Bergeyella zoohelcum</name>
    <dbReference type="NCBI Taxonomy" id="1015"/>
    <lineage>
        <taxon>Bacteria</taxon>
        <taxon>Pseudomonadati</taxon>
        <taxon>Bacteroidota</taxon>
        <taxon>Flavobacteriia</taxon>
        <taxon>Flavobacteriales</taxon>
        <taxon>Weeksellaceae</taxon>
        <taxon>Bergeyella</taxon>
    </lineage>
</organism>
<accession>A0A7Z8YMN5</accession>
<comment type="caution">
    <text evidence="1">The sequence shown here is derived from an EMBL/GenBank/DDBJ whole genome shotgun (WGS) entry which is preliminary data.</text>
</comment>
<dbReference type="Gene3D" id="1.25.10.90">
    <property type="match status" value="1"/>
</dbReference>
<dbReference type="InterPro" id="IPR014825">
    <property type="entry name" value="DNA_alkylation"/>
</dbReference>
<dbReference type="Pfam" id="PF08713">
    <property type="entry name" value="DNA_alkylation"/>
    <property type="match status" value="1"/>
</dbReference>
<proteinExistence type="predicted"/>
<reference evidence="1 2" key="1">
    <citation type="submission" date="2018-11" db="EMBL/GenBank/DDBJ databases">
        <authorList>
            <consortium name="Pathogen Informatics"/>
        </authorList>
    </citation>
    <scope>NUCLEOTIDE SEQUENCE [LARGE SCALE GENOMIC DNA]</scope>
    <source>
        <strain evidence="1 2">NCTC12929</strain>
    </source>
</reference>
<gene>
    <name evidence="1" type="ORF">NCTC12929_00154</name>
</gene>
<evidence type="ECO:0000313" key="1">
    <source>
        <dbReference type="EMBL" id="VDH02698.1"/>
    </source>
</evidence>
<dbReference type="InterPro" id="IPR016024">
    <property type="entry name" value="ARM-type_fold"/>
</dbReference>
<evidence type="ECO:0000313" key="2">
    <source>
        <dbReference type="Proteomes" id="UP000270205"/>
    </source>
</evidence>
<dbReference type="Proteomes" id="UP000270205">
    <property type="component" value="Unassembled WGS sequence"/>
</dbReference>
<sequence>MGSVDFRIIDEALRAVASEEKKEVYSRFFKAGKGEYAEGDLFIGVTVPLQRKIAKEFQKNITLKTIADLLNSEYHEHRHIAGIFLVEKFGKEKNRENRKEIVDFYLAHKERWNNWDLVDNTVYKILGRYALEENQPKILEQLSMEDNLWSKRMGVVGTMYFVKRGQFDLMEKLVLINIQHPHDLMHKANGWLLREMGQKNEKRLYEFLEKHYSKLPRTTLRYAIEKFSPWVRQDILKGIFR</sequence>
<dbReference type="AlphaFoldDB" id="A0A7Z8YMN5"/>
<protein>
    <submittedName>
        <fullName evidence="1">DNA alkylation repair enzyme</fullName>
    </submittedName>
</protein>
<dbReference type="RefSeq" id="WP_125150425.1">
    <property type="nucleotide sequence ID" value="NZ_UYIV01000001.1"/>
</dbReference>
<name>A0A7Z8YMN5_9FLAO</name>